<protein>
    <submittedName>
        <fullName evidence="4">NADH-dependent butanol dehydrogenase B</fullName>
        <ecNumber evidence="4">1.1.1.-</ecNumber>
    </submittedName>
</protein>
<dbReference type="Gene3D" id="1.20.1090.10">
    <property type="entry name" value="Dehydroquinate synthase-like - alpha domain"/>
    <property type="match status" value="1"/>
</dbReference>
<dbReference type="InterPro" id="IPR044731">
    <property type="entry name" value="BDH-like"/>
</dbReference>
<dbReference type="PANTHER" id="PTHR43633:SF1">
    <property type="entry name" value="ALCOHOL DEHYDROGENASE YQHD"/>
    <property type="match status" value="1"/>
</dbReference>
<dbReference type="GO" id="GO:0046872">
    <property type="term" value="F:metal ion binding"/>
    <property type="evidence" value="ECO:0007669"/>
    <property type="project" value="InterPro"/>
</dbReference>
<evidence type="ECO:0000313" key="5">
    <source>
        <dbReference type="Proteomes" id="UP000194154"/>
    </source>
</evidence>
<dbReference type="AlphaFoldDB" id="A0A1W7AA08"/>
<feature type="domain" description="Fe-containing alcohol dehydrogenase-like C-terminal" evidence="3">
    <location>
        <begin position="188"/>
        <end position="386"/>
    </location>
</feature>
<organism evidence="4 5">
    <name type="scientific">Macrococcoides canis</name>
    <dbReference type="NCBI Taxonomy" id="1855823"/>
    <lineage>
        <taxon>Bacteria</taxon>
        <taxon>Bacillati</taxon>
        <taxon>Bacillota</taxon>
        <taxon>Bacilli</taxon>
        <taxon>Bacillales</taxon>
        <taxon>Staphylococcaceae</taxon>
        <taxon>Macrococcoides</taxon>
    </lineage>
</organism>
<sequence>MNQFTFYNPVKLVFGKESLEQLNDMVKAYSNGNKVLLTYGGGSIKKTGLYDKVMEKLSDFEVFELAGIEPNPRVETVRKGVEIVKENAIDFIVAVGGGSVIDGTKLIAAASKYDGDAWDIVTRKAEVKDAVPFGTVLTLSATGSEMNSGSVITNWETNEKLGWGSPLVFPKFSLLNPEVLYTLPEHQTVNGIIDSMSHLLEQYFNEADNTEVQDQMISGVMKTVMKTGPVAVKEPENYEARETLMLSSTVALNGFLRLGYVGDWATHNLEHAVSAVYDIAHGAGLAILFPEWMRYVSKQSPARFVKFAEDVFNVEAALSDEEKINYAIDELQNFWTSLGAKQKLSDYGVKEEDLEVFADKTLIYGPFGNFYKLQREDILAIYKAAL</sequence>
<keyword evidence="1 4" id="KW-0560">Oxidoreductase</keyword>
<dbReference type="GO" id="GO:1990362">
    <property type="term" value="F:butanol dehydrogenase (NAD+) activity"/>
    <property type="evidence" value="ECO:0007669"/>
    <property type="project" value="InterPro"/>
</dbReference>
<dbReference type="PANTHER" id="PTHR43633">
    <property type="entry name" value="ALCOHOL DEHYDROGENASE YQHD"/>
    <property type="match status" value="1"/>
</dbReference>
<dbReference type="SUPFAM" id="SSF56796">
    <property type="entry name" value="Dehydroquinate synthase-like"/>
    <property type="match status" value="1"/>
</dbReference>
<dbReference type="Pfam" id="PF25137">
    <property type="entry name" value="ADH_Fe_C"/>
    <property type="match status" value="1"/>
</dbReference>
<evidence type="ECO:0000259" key="3">
    <source>
        <dbReference type="Pfam" id="PF25137"/>
    </source>
</evidence>
<name>A0A1W7AA08_9STAP</name>
<dbReference type="Proteomes" id="UP000194154">
    <property type="component" value="Chromosome"/>
</dbReference>
<dbReference type="GO" id="GO:0005829">
    <property type="term" value="C:cytosol"/>
    <property type="evidence" value="ECO:0007669"/>
    <property type="project" value="TreeGrafter"/>
</dbReference>
<dbReference type="CDD" id="cd08187">
    <property type="entry name" value="BDH"/>
    <property type="match status" value="1"/>
</dbReference>
<dbReference type="STRING" id="1855823.MCCS_08040"/>
<proteinExistence type="predicted"/>
<accession>A0A1W7AA08</accession>
<dbReference type="EMBL" id="CP021059">
    <property type="protein sequence ID" value="ARQ06452.1"/>
    <property type="molecule type" value="Genomic_DNA"/>
</dbReference>
<dbReference type="GO" id="GO:0008106">
    <property type="term" value="F:alcohol dehydrogenase (NADP+) activity"/>
    <property type="evidence" value="ECO:0007669"/>
    <property type="project" value="TreeGrafter"/>
</dbReference>
<gene>
    <name evidence="4" type="primary">bdhB</name>
    <name evidence="4" type="ORF">MCCS_08040</name>
</gene>
<dbReference type="InterPro" id="IPR001670">
    <property type="entry name" value="ADH_Fe/GldA"/>
</dbReference>
<dbReference type="EC" id="1.1.1.-" evidence="4"/>
<feature type="domain" description="Alcohol dehydrogenase iron-type/glycerol dehydrogenase GldA" evidence="2">
    <location>
        <begin position="9"/>
        <end position="177"/>
    </location>
</feature>
<dbReference type="KEGG" id="mcak:MCCS_08040"/>
<evidence type="ECO:0000259" key="2">
    <source>
        <dbReference type="Pfam" id="PF00465"/>
    </source>
</evidence>
<dbReference type="InterPro" id="IPR018211">
    <property type="entry name" value="ADH_Fe_CS"/>
</dbReference>
<dbReference type="Pfam" id="PF00465">
    <property type="entry name" value="Fe-ADH"/>
    <property type="match status" value="1"/>
</dbReference>
<dbReference type="GeneID" id="35294939"/>
<dbReference type="InterPro" id="IPR056798">
    <property type="entry name" value="ADH_Fe_C"/>
</dbReference>
<keyword evidence="5" id="KW-1185">Reference proteome</keyword>
<evidence type="ECO:0000256" key="1">
    <source>
        <dbReference type="ARBA" id="ARBA00023002"/>
    </source>
</evidence>
<dbReference type="GO" id="GO:1990002">
    <property type="term" value="F:methylglyoxal reductase (NADPH) (acetol producing) activity"/>
    <property type="evidence" value="ECO:0007669"/>
    <property type="project" value="TreeGrafter"/>
</dbReference>
<dbReference type="FunFam" id="3.40.50.1970:FF:000003">
    <property type="entry name" value="Alcohol dehydrogenase, iron-containing"/>
    <property type="match status" value="1"/>
</dbReference>
<dbReference type="PROSITE" id="PS00060">
    <property type="entry name" value="ADH_IRON_2"/>
    <property type="match status" value="1"/>
</dbReference>
<dbReference type="Gene3D" id="3.40.50.1970">
    <property type="match status" value="1"/>
</dbReference>
<dbReference type="OrthoDB" id="9801156at2"/>
<reference evidence="4 5" key="1">
    <citation type="journal article" date="2017" name="Int. J. Syst. Evol. Microbiol.">
        <title>Macrococcus canis sp. nov., a skin bacterium associated with infections in dogs.</title>
        <authorList>
            <person name="Gobeli Brawand S."/>
            <person name="Cotting K."/>
            <person name="Gomez-Sanz E."/>
            <person name="Collaud A."/>
            <person name="Thomann A."/>
            <person name="Brodard I."/>
            <person name="Rodriguez-Campos S."/>
            <person name="Strauss C."/>
            <person name="Perreten V."/>
        </authorList>
    </citation>
    <scope>NUCLEOTIDE SEQUENCE [LARGE SCALE GENOMIC DNA]</scope>
    <source>
        <strain evidence="4 5">KM45013</strain>
    </source>
</reference>
<evidence type="ECO:0000313" key="4">
    <source>
        <dbReference type="EMBL" id="ARQ06452.1"/>
    </source>
</evidence>
<dbReference type="RefSeq" id="WP_086042119.1">
    <property type="nucleotide sequence ID" value="NZ_CBCRZA010000001.1"/>
</dbReference>